<keyword evidence="4" id="KW-0804">Transcription</keyword>
<feature type="DNA-binding region" description="H-T-H motif" evidence="5">
    <location>
        <begin position="35"/>
        <end position="54"/>
    </location>
</feature>
<dbReference type="Gene3D" id="1.10.357.10">
    <property type="entry name" value="Tetracycline Repressor, domain 2"/>
    <property type="match status" value="1"/>
</dbReference>
<dbReference type="PROSITE" id="PS01081">
    <property type="entry name" value="HTH_TETR_1"/>
    <property type="match status" value="1"/>
</dbReference>
<dbReference type="Pfam" id="PF13977">
    <property type="entry name" value="TetR_C_6"/>
    <property type="match status" value="1"/>
</dbReference>
<dbReference type="Proteomes" id="UP000317982">
    <property type="component" value="Unassembled WGS sequence"/>
</dbReference>
<organism evidence="7 8">
    <name type="scientific">Cryptosporangium phraense</name>
    <dbReference type="NCBI Taxonomy" id="2593070"/>
    <lineage>
        <taxon>Bacteria</taxon>
        <taxon>Bacillati</taxon>
        <taxon>Actinomycetota</taxon>
        <taxon>Actinomycetes</taxon>
        <taxon>Cryptosporangiales</taxon>
        <taxon>Cryptosporangiaceae</taxon>
        <taxon>Cryptosporangium</taxon>
    </lineage>
</organism>
<dbReference type="GO" id="GO:0000976">
    <property type="term" value="F:transcription cis-regulatory region binding"/>
    <property type="evidence" value="ECO:0007669"/>
    <property type="project" value="TreeGrafter"/>
</dbReference>
<keyword evidence="1" id="KW-0678">Repressor</keyword>
<keyword evidence="8" id="KW-1185">Reference proteome</keyword>
<dbReference type="InterPro" id="IPR050109">
    <property type="entry name" value="HTH-type_TetR-like_transc_reg"/>
</dbReference>
<dbReference type="PRINTS" id="PR00455">
    <property type="entry name" value="HTHTETR"/>
</dbReference>
<feature type="domain" description="HTH tetR-type" evidence="6">
    <location>
        <begin position="12"/>
        <end position="72"/>
    </location>
</feature>
<evidence type="ECO:0000256" key="3">
    <source>
        <dbReference type="ARBA" id="ARBA00023125"/>
    </source>
</evidence>
<dbReference type="InterPro" id="IPR023772">
    <property type="entry name" value="DNA-bd_HTH_TetR-type_CS"/>
</dbReference>
<dbReference type="GO" id="GO:0003700">
    <property type="term" value="F:DNA-binding transcription factor activity"/>
    <property type="evidence" value="ECO:0007669"/>
    <property type="project" value="TreeGrafter"/>
</dbReference>
<dbReference type="AlphaFoldDB" id="A0A545AH87"/>
<dbReference type="PROSITE" id="PS50977">
    <property type="entry name" value="HTH_TETR_2"/>
    <property type="match status" value="1"/>
</dbReference>
<dbReference type="InterPro" id="IPR001647">
    <property type="entry name" value="HTH_TetR"/>
</dbReference>
<reference evidence="7 8" key="1">
    <citation type="submission" date="2019-07" db="EMBL/GenBank/DDBJ databases">
        <title>Cryptosporangium phraense sp. nov., isolated from plant litter.</title>
        <authorList>
            <person name="Suriyachadkun C."/>
        </authorList>
    </citation>
    <scope>NUCLEOTIDE SEQUENCE [LARGE SCALE GENOMIC DNA]</scope>
    <source>
        <strain evidence="7 8">A-T 5661</strain>
    </source>
</reference>
<dbReference type="SUPFAM" id="SSF46689">
    <property type="entry name" value="Homeodomain-like"/>
    <property type="match status" value="1"/>
</dbReference>
<dbReference type="Pfam" id="PF00440">
    <property type="entry name" value="TetR_N"/>
    <property type="match status" value="1"/>
</dbReference>
<proteinExistence type="predicted"/>
<dbReference type="PANTHER" id="PTHR30055:SF234">
    <property type="entry name" value="HTH-TYPE TRANSCRIPTIONAL REGULATOR BETI"/>
    <property type="match status" value="1"/>
</dbReference>
<evidence type="ECO:0000313" key="7">
    <source>
        <dbReference type="EMBL" id="TQS40683.1"/>
    </source>
</evidence>
<evidence type="ECO:0000256" key="4">
    <source>
        <dbReference type="ARBA" id="ARBA00023163"/>
    </source>
</evidence>
<dbReference type="InterPro" id="IPR039538">
    <property type="entry name" value="BetI_C"/>
</dbReference>
<evidence type="ECO:0000256" key="2">
    <source>
        <dbReference type="ARBA" id="ARBA00023015"/>
    </source>
</evidence>
<dbReference type="RefSeq" id="WP_142708944.1">
    <property type="nucleotide sequence ID" value="NZ_VIRS01000036.1"/>
</dbReference>
<dbReference type="InParanoid" id="A0A545AH87"/>
<comment type="caution">
    <text evidence="7">The sequence shown here is derived from an EMBL/GenBank/DDBJ whole genome shotgun (WGS) entry which is preliminary data.</text>
</comment>
<dbReference type="OrthoDB" id="9816296at2"/>
<protein>
    <submittedName>
        <fullName evidence="7">TetR family transcriptional regulator</fullName>
    </submittedName>
</protein>
<evidence type="ECO:0000259" key="6">
    <source>
        <dbReference type="PROSITE" id="PS50977"/>
    </source>
</evidence>
<dbReference type="PANTHER" id="PTHR30055">
    <property type="entry name" value="HTH-TYPE TRANSCRIPTIONAL REGULATOR RUTR"/>
    <property type="match status" value="1"/>
</dbReference>
<evidence type="ECO:0000256" key="1">
    <source>
        <dbReference type="ARBA" id="ARBA00022491"/>
    </source>
</evidence>
<keyword evidence="3 5" id="KW-0238">DNA-binding</keyword>
<sequence>MTEPARSSAPNPDRQERILDAVLHLLAHHGISGVSARAVAREAGVALGLVNYHFGDKVGLIRAALRRVEEQDLALVEPDPLKLPEDRLRAALRRVADPEFLTTEYLSLRLQLWALARANPEFAHLNTEAQARYRTMLAALIRGARPGLPKAEAARRATDIDVLQNGLWLTALLGLDQAAIRRTVRRSEEIAFA</sequence>
<accession>A0A545AH87</accession>
<dbReference type="InterPro" id="IPR036271">
    <property type="entry name" value="Tet_transcr_reg_TetR-rel_C_sf"/>
</dbReference>
<name>A0A545AH87_9ACTN</name>
<evidence type="ECO:0000313" key="8">
    <source>
        <dbReference type="Proteomes" id="UP000317982"/>
    </source>
</evidence>
<evidence type="ECO:0000256" key="5">
    <source>
        <dbReference type="PROSITE-ProRule" id="PRU00335"/>
    </source>
</evidence>
<dbReference type="InterPro" id="IPR009057">
    <property type="entry name" value="Homeodomain-like_sf"/>
</dbReference>
<dbReference type="SUPFAM" id="SSF48498">
    <property type="entry name" value="Tetracyclin repressor-like, C-terminal domain"/>
    <property type="match status" value="1"/>
</dbReference>
<keyword evidence="2" id="KW-0805">Transcription regulation</keyword>
<dbReference type="EMBL" id="VIRS01000036">
    <property type="protein sequence ID" value="TQS40683.1"/>
    <property type="molecule type" value="Genomic_DNA"/>
</dbReference>
<gene>
    <name evidence="7" type="ORF">FL583_33720</name>
</gene>